<evidence type="ECO:0000313" key="2">
    <source>
        <dbReference type="EMBL" id="CBW87065.1"/>
    </source>
</evidence>
<reference evidence="2 3" key="1">
    <citation type="journal article" date="2011" name="J. Bacteriol.">
        <title>Complete genome sequence of the animal pathogen Listeria ivanovii, which provides insights into host specificities and evolution of the genus Listeria.</title>
        <authorList>
            <person name="Buchrieser C."/>
            <person name="Rusniok C."/>
            <person name="Garrido P."/>
            <person name="Hain T."/>
            <person name="Scortti M."/>
            <person name="Lampidis R."/>
            <person name="Karst U."/>
            <person name="Chakraborty T."/>
            <person name="Cossart P."/>
            <person name="Kreft J."/>
            <person name="Vazquez-Boland J.A."/>
            <person name="Goebel W."/>
            <person name="Glaser P."/>
        </authorList>
    </citation>
    <scope>NUCLEOTIDE SEQUENCE [LARGE SCALE GENOMIC DNA]</scope>
    <source>
        <strain evidence="3">ATCC BAA-678 / PAM 55</strain>
    </source>
</reference>
<organism evidence="2 3">
    <name type="scientific">Listeria ivanovii (strain ATCC BAA-678 / PAM 55)</name>
    <dbReference type="NCBI Taxonomy" id="881621"/>
    <lineage>
        <taxon>Bacteria</taxon>
        <taxon>Bacillati</taxon>
        <taxon>Bacillota</taxon>
        <taxon>Bacilli</taxon>
        <taxon>Bacillales</taxon>
        <taxon>Listeriaceae</taxon>
        <taxon>Listeria</taxon>
    </lineage>
</organism>
<gene>
    <name evidence="2" type="ordered locus">LIV_2567</name>
</gene>
<sequence>MKSHNLIRSNFDFKKRKYLLLLLLCIFIIIIRLWYTGNIGMDVLSTVQSSVSVEVLFMILSPFCLWLNQVLYFQNREFAVVRVKNKYNLWKVNATVIFWNAFLIAIMNSILSFGSSMLNREIAISAQMLQLYIYSFILFLLGLILIGILQNILIVLTENKAIAFFLVFLVFLFDISTIKLQKVSNLFVVNDRDLIDLYSFAGRVLCLISVLIVLFWINWFLMEKKDMFRTSKKKVR</sequence>
<dbReference type="HOGENOM" id="CLU_104145_0_0_9"/>
<keyword evidence="1" id="KW-0812">Transmembrane</keyword>
<keyword evidence="1" id="KW-1133">Transmembrane helix</keyword>
<evidence type="ECO:0000313" key="3">
    <source>
        <dbReference type="Proteomes" id="UP000001286"/>
    </source>
</evidence>
<feature type="transmembrane region" description="Helical" evidence="1">
    <location>
        <begin position="161"/>
        <end position="180"/>
    </location>
</feature>
<feature type="transmembrane region" description="Helical" evidence="1">
    <location>
        <begin position="55"/>
        <end position="73"/>
    </location>
</feature>
<feature type="transmembrane region" description="Helical" evidence="1">
    <location>
        <begin position="94"/>
        <end position="111"/>
    </location>
</feature>
<accession>G2Z8J5</accession>
<dbReference type="RefSeq" id="WP_014093834.1">
    <property type="nucleotide sequence ID" value="NC_016011.1"/>
</dbReference>
<dbReference type="AlphaFoldDB" id="G2Z8J5"/>
<feature type="transmembrane region" description="Helical" evidence="1">
    <location>
        <begin position="18"/>
        <end position="35"/>
    </location>
</feature>
<feature type="transmembrane region" description="Helical" evidence="1">
    <location>
        <begin position="200"/>
        <end position="221"/>
    </location>
</feature>
<feature type="transmembrane region" description="Helical" evidence="1">
    <location>
        <begin position="131"/>
        <end position="149"/>
    </location>
</feature>
<keyword evidence="1" id="KW-0472">Membrane</keyword>
<dbReference type="EMBL" id="FR687253">
    <property type="protein sequence ID" value="CBW87065.1"/>
    <property type="molecule type" value="Genomic_DNA"/>
</dbReference>
<name>G2Z8J5_LISIP</name>
<proteinExistence type="predicted"/>
<evidence type="ECO:0000256" key="1">
    <source>
        <dbReference type="SAM" id="Phobius"/>
    </source>
</evidence>
<protein>
    <submittedName>
        <fullName evidence="2">Uncharacterized protein</fullName>
    </submittedName>
</protein>
<dbReference type="KEGG" id="liv:LIV_2567"/>
<dbReference type="Proteomes" id="UP000001286">
    <property type="component" value="Chromosome"/>
</dbReference>